<evidence type="ECO:0000256" key="1">
    <source>
        <dbReference type="SAM" id="MobiDB-lite"/>
    </source>
</evidence>
<accession>A0AAV4A3E1</accession>
<comment type="caution">
    <text evidence="2">The sequence shown here is derived from an EMBL/GenBank/DDBJ whole genome shotgun (WGS) entry which is preliminary data.</text>
</comment>
<feature type="region of interest" description="Disordered" evidence="1">
    <location>
        <begin position="119"/>
        <end position="138"/>
    </location>
</feature>
<name>A0AAV4A3E1_9GAST</name>
<reference evidence="2 3" key="1">
    <citation type="journal article" date="2021" name="Elife">
        <title>Chloroplast acquisition without the gene transfer in kleptoplastic sea slugs, Plakobranchus ocellatus.</title>
        <authorList>
            <person name="Maeda T."/>
            <person name="Takahashi S."/>
            <person name="Yoshida T."/>
            <person name="Shimamura S."/>
            <person name="Takaki Y."/>
            <person name="Nagai Y."/>
            <person name="Toyoda A."/>
            <person name="Suzuki Y."/>
            <person name="Arimoto A."/>
            <person name="Ishii H."/>
            <person name="Satoh N."/>
            <person name="Nishiyama T."/>
            <person name="Hasebe M."/>
            <person name="Maruyama T."/>
            <person name="Minagawa J."/>
            <person name="Obokata J."/>
            <person name="Shigenobu S."/>
        </authorList>
    </citation>
    <scope>NUCLEOTIDE SEQUENCE [LARGE SCALE GENOMIC DNA]</scope>
</reference>
<organism evidence="2 3">
    <name type="scientific">Plakobranchus ocellatus</name>
    <dbReference type="NCBI Taxonomy" id="259542"/>
    <lineage>
        <taxon>Eukaryota</taxon>
        <taxon>Metazoa</taxon>
        <taxon>Spiralia</taxon>
        <taxon>Lophotrochozoa</taxon>
        <taxon>Mollusca</taxon>
        <taxon>Gastropoda</taxon>
        <taxon>Heterobranchia</taxon>
        <taxon>Euthyneura</taxon>
        <taxon>Panpulmonata</taxon>
        <taxon>Sacoglossa</taxon>
        <taxon>Placobranchoidea</taxon>
        <taxon>Plakobranchidae</taxon>
        <taxon>Plakobranchus</taxon>
    </lineage>
</organism>
<dbReference type="AlphaFoldDB" id="A0AAV4A3E1"/>
<dbReference type="Proteomes" id="UP000735302">
    <property type="component" value="Unassembled WGS sequence"/>
</dbReference>
<sequence length="221" mass="24487">MRFGPHIMQTSTFKTAPSAKNFKKQTFGCIKLLPQPEEEEHSCLPEHTRPIEQSEQAGPSSILEDCNYLPPVTAADCLNVSQHTPRQVMSMTDTFTDSIADTDPPINPSPLTHTCMITNTPTSSLPRATSTPKSNKTGKTLIDCSTSPMFKQTITVDSILKQPVTEPLTQCEEELATYITRRKLYTSDEKGKIRFKTATNISQGLCSPQIIKCSQFTNTKT</sequence>
<evidence type="ECO:0000313" key="2">
    <source>
        <dbReference type="EMBL" id="GFO01395.1"/>
    </source>
</evidence>
<protein>
    <submittedName>
        <fullName evidence="2">Uncharacterized protein</fullName>
    </submittedName>
</protein>
<dbReference type="EMBL" id="BLXT01003282">
    <property type="protein sequence ID" value="GFO01395.1"/>
    <property type="molecule type" value="Genomic_DNA"/>
</dbReference>
<evidence type="ECO:0000313" key="3">
    <source>
        <dbReference type="Proteomes" id="UP000735302"/>
    </source>
</evidence>
<keyword evidence="3" id="KW-1185">Reference proteome</keyword>
<gene>
    <name evidence="2" type="ORF">PoB_002790000</name>
</gene>
<proteinExistence type="predicted"/>